<feature type="transmembrane region" description="Helical" evidence="7">
    <location>
        <begin position="906"/>
        <end position="925"/>
    </location>
</feature>
<feature type="transmembrane region" description="Helical" evidence="7">
    <location>
        <begin position="514"/>
        <end position="538"/>
    </location>
</feature>
<comment type="similarity">
    <text evidence="6">Belongs to the ABC-4 integral membrane protein family.</text>
</comment>
<evidence type="ECO:0000256" key="6">
    <source>
        <dbReference type="ARBA" id="ARBA00038076"/>
    </source>
</evidence>
<evidence type="ECO:0000313" key="9">
    <source>
        <dbReference type="EMBL" id="TWG12621.1"/>
    </source>
</evidence>
<dbReference type="Pfam" id="PF02687">
    <property type="entry name" value="FtsX"/>
    <property type="match status" value="1"/>
</dbReference>
<dbReference type="AlphaFoldDB" id="A0A561VLX1"/>
<proteinExistence type="inferred from homology"/>
<dbReference type="Proteomes" id="UP000320239">
    <property type="component" value="Unassembled WGS sequence"/>
</dbReference>
<dbReference type="GO" id="GO:0005886">
    <property type="term" value="C:plasma membrane"/>
    <property type="evidence" value="ECO:0007669"/>
    <property type="project" value="UniProtKB-SubCell"/>
</dbReference>
<keyword evidence="10" id="KW-1185">Reference proteome</keyword>
<dbReference type="InterPro" id="IPR050250">
    <property type="entry name" value="Macrolide_Exporter_MacB"/>
</dbReference>
<dbReference type="PANTHER" id="PTHR30572:SF4">
    <property type="entry name" value="ABC TRANSPORTER PERMEASE YTRF"/>
    <property type="match status" value="1"/>
</dbReference>
<gene>
    <name evidence="9" type="ORF">FHX34_105488</name>
</gene>
<protein>
    <submittedName>
        <fullName evidence="9">FtsX-like permease family protein</fullName>
    </submittedName>
</protein>
<dbReference type="RefSeq" id="WP_122978819.1">
    <property type="nucleotide sequence ID" value="NZ_BOMX01000095.1"/>
</dbReference>
<sequence length="1042" mass="104513">MIALLARRARAQWPVLAALLAVVTLGATLLGVCTLLVTRSAAAALGVAAARADPAAVTVTAYTSAITGADAAAVTDATRGVLTSALRPFGASTAVRASSVTRPLPGRRDRARTYLSAVENLPSKAALVTGRWPRPGRSLAHAETVLLEPTAKLLGLRVGSRVRLAAKPPDDPAPAVDLTVVGIARPLPGGGWDRDPLGGAGYVPDHNDGTTMLTFPAYGPFLVDLADLLGGGSSLSRMEIAARPDLSHATPATLRTLVRGVLAADPRLTGTLGERARFTRVASGLTGTLLAERRQQDITEAVVLAVAVLGTVLTATALALAGRLTAGLRAAETALLSALGASRIQLAVTALLETGLIALVAAALAVPLSVLLHSGLSHLAPMAGAGLATAPTVTGAQVLVVAAGALALTVVLALTAVQAEAAPGERGRRELLARSGADVLLVAFAGLGWWQLHARSADPDVLETLAPALLLTAGAALALRLVPPALRIADRLARRADGLPLPLAAFEAARRPQAAAAGLLICLAAATGTFGVAFGATWDRSQHDQADLAVGTDLAVTLSTPPVPGQGTAITAATGARLVGPATGRGIAIGQWLGAGDPPRLVAMDTTHAGELLRGRLGGGRDWAGVTRGLAPGGPAGGIPVPAGGTFGLAGTAGAAVPLSVTPKLLLQDSTGLRTMCTGAPMPLDGTRHRIAGCAPVGGMRLIAVALPVEDTQGGYLPLGARSRVAVTVALPGPAGDVAGWAATSAGPVAGQLLDPVLTGAGRTLRMSATVLLGGPPEAALTLVATAFPAPAEVPVVVSQRLADGLRVGPGATLDVAVGTTAVPMRIARVVPSVPSAPGAAAVLADLDTLSRALTARGDLAYPVDAYWAAQPVRDDLAALHLGAVTTRGGETARLTAGPLNAGLPAVLRLLAPAAVLLALAGVLLHVTHDLRDRAVEVARLRGLGMTARQIRAALLGQHALVLFPLLVAGTLVGALGTWVVAPLLVRSETGAAPVPPVQPVWPWPAQLLLLGLLVAGCALAVGLVAAAQARRAGAAQLRVVS</sequence>
<evidence type="ECO:0000256" key="3">
    <source>
        <dbReference type="ARBA" id="ARBA00022692"/>
    </source>
</evidence>
<feature type="transmembrane region" description="Helical" evidence="7">
    <location>
        <begin position="960"/>
        <end position="986"/>
    </location>
</feature>
<feature type="transmembrane region" description="Helical" evidence="7">
    <location>
        <begin position="1006"/>
        <end position="1028"/>
    </location>
</feature>
<feature type="transmembrane region" description="Helical" evidence="7">
    <location>
        <begin position="301"/>
        <end position="325"/>
    </location>
</feature>
<evidence type="ECO:0000256" key="1">
    <source>
        <dbReference type="ARBA" id="ARBA00004651"/>
    </source>
</evidence>
<evidence type="ECO:0000256" key="7">
    <source>
        <dbReference type="SAM" id="Phobius"/>
    </source>
</evidence>
<feature type="transmembrane region" description="Helical" evidence="7">
    <location>
        <begin position="431"/>
        <end position="452"/>
    </location>
</feature>
<evidence type="ECO:0000256" key="2">
    <source>
        <dbReference type="ARBA" id="ARBA00022475"/>
    </source>
</evidence>
<dbReference type="EMBL" id="VIWY01000005">
    <property type="protein sequence ID" value="TWG12621.1"/>
    <property type="molecule type" value="Genomic_DNA"/>
</dbReference>
<feature type="transmembrane region" description="Helical" evidence="7">
    <location>
        <begin position="396"/>
        <end position="419"/>
    </location>
</feature>
<feature type="domain" description="ABC3 transporter permease C-terminal" evidence="8">
    <location>
        <begin position="915"/>
        <end position="1033"/>
    </location>
</feature>
<comment type="subcellular location">
    <subcellularLocation>
        <location evidence="1">Cell membrane</location>
        <topology evidence="1">Multi-pass membrane protein</topology>
    </subcellularLocation>
</comment>
<accession>A0A561VLX1</accession>
<evidence type="ECO:0000256" key="5">
    <source>
        <dbReference type="ARBA" id="ARBA00023136"/>
    </source>
</evidence>
<feature type="transmembrane region" description="Helical" evidence="7">
    <location>
        <begin position="346"/>
        <end position="376"/>
    </location>
</feature>
<name>A0A561VLX1_ACTTI</name>
<keyword evidence="2" id="KW-1003">Cell membrane</keyword>
<dbReference type="OrthoDB" id="5176391at2"/>
<dbReference type="PANTHER" id="PTHR30572">
    <property type="entry name" value="MEMBRANE COMPONENT OF TRANSPORTER-RELATED"/>
    <property type="match status" value="1"/>
</dbReference>
<keyword evidence="5 7" id="KW-0472">Membrane</keyword>
<feature type="transmembrane region" description="Helical" evidence="7">
    <location>
        <begin position="464"/>
        <end position="482"/>
    </location>
</feature>
<evidence type="ECO:0000313" key="10">
    <source>
        <dbReference type="Proteomes" id="UP000320239"/>
    </source>
</evidence>
<evidence type="ECO:0000259" key="8">
    <source>
        <dbReference type="Pfam" id="PF02687"/>
    </source>
</evidence>
<dbReference type="InterPro" id="IPR003838">
    <property type="entry name" value="ABC3_permease_C"/>
</dbReference>
<dbReference type="GO" id="GO:0022857">
    <property type="term" value="F:transmembrane transporter activity"/>
    <property type="evidence" value="ECO:0007669"/>
    <property type="project" value="TreeGrafter"/>
</dbReference>
<keyword evidence="4 7" id="KW-1133">Transmembrane helix</keyword>
<keyword evidence="3 7" id="KW-0812">Transmembrane</keyword>
<evidence type="ECO:0000256" key="4">
    <source>
        <dbReference type="ARBA" id="ARBA00022989"/>
    </source>
</evidence>
<organism evidence="9 10">
    <name type="scientific">Actinoplanes teichomyceticus</name>
    <dbReference type="NCBI Taxonomy" id="1867"/>
    <lineage>
        <taxon>Bacteria</taxon>
        <taxon>Bacillati</taxon>
        <taxon>Actinomycetota</taxon>
        <taxon>Actinomycetes</taxon>
        <taxon>Micromonosporales</taxon>
        <taxon>Micromonosporaceae</taxon>
        <taxon>Actinoplanes</taxon>
    </lineage>
</organism>
<comment type="caution">
    <text evidence="9">The sequence shown here is derived from an EMBL/GenBank/DDBJ whole genome shotgun (WGS) entry which is preliminary data.</text>
</comment>
<reference evidence="9 10" key="1">
    <citation type="submission" date="2019-06" db="EMBL/GenBank/DDBJ databases">
        <title>Sequencing the genomes of 1000 actinobacteria strains.</title>
        <authorList>
            <person name="Klenk H.-P."/>
        </authorList>
    </citation>
    <scope>NUCLEOTIDE SEQUENCE [LARGE SCALE GENOMIC DNA]</scope>
    <source>
        <strain evidence="9 10">DSM 43866</strain>
    </source>
</reference>